<protein>
    <recommendedName>
        <fullName evidence="2">Rab-GAP TBC domain-containing protein</fullName>
    </recommendedName>
</protein>
<evidence type="ECO:0000313" key="3">
    <source>
        <dbReference type="EnsemblProtists" id="EOD28624"/>
    </source>
</evidence>
<feature type="compositionally biased region" description="Low complexity" evidence="1">
    <location>
        <begin position="310"/>
        <end position="322"/>
    </location>
</feature>
<dbReference type="PROSITE" id="PS50086">
    <property type="entry name" value="TBC_RABGAP"/>
    <property type="match status" value="1"/>
</dbReference>
<dbReference type="STRING" id="2903.R1DQP8"/>
<dbReference type="FunFam" id="1.10.8.270:FF:000016">
    <property type="entry name" value="TBC1 domain family member 2A"/>
    <property type="match status" value="1"/>
</dbReference>
<dbReference type="Gene3D" id="1.10.8.270">
    <property type="entry name" value="putative rabgap domain of human tbc1 domain family member 14 like domains"/>
    <property type="match status" value="1"/>
</dbReference>
<dbReference type="Pfam" id="PF00566">
    <property type="entry name" value="RabGAP-TBC"/>
    <property type="match status" value="1"/>
</dbReference>
<dbReference type="SMART" id="SM00164">
    <property type="entry name" value="TBC"/>
    <property type="match status" value="1"/>
</dbReference>
<organism evidence="3 4">
    <name type="scientific">Emiliania huxleyi (strain CCMP1516)</name>
    <dbReference type="NCBI Taxonomy" id="280463"/>
    <lineage>
        <taxon>Eukaryota</taxon>
        <taxon>Haptista</taxon>
        <taxon>Haptophyta</taxon>
        <taxon>Prymnesiophyceae</taxon>
        <taxon>Isochrysidales</taxon>
        <taxon>Noelaerhabdaceae</taxon>
        <taxon>Emiliania</taxon>
    </lineage>
</organism>
<accession>A0A0D3JYN9</accession>
<dbReference type="Gene3D" id="1.10.472.80">
    <property type="entry name" value="Ypt/Rab-GAP domain of gyp1p, domain 3"/>
    <property type="match status" value="1"/>
</dbReference>
<dbReference type="HOGENOM" id="CLU_864457_0_0_1"/>
<feature type="compositionally biased region" description="Low complexity" evidence="1">
    <location>
        <begin position="277"/>
        <end position="293"/>
    </location>
</feature>
<feature type="compositionally biased region" description="Basic and acidic residues" evidence="1">
    <location>
        <begin position="229"/>
        <end position="245"/>
    </location>
</feature>
<dbReference type="KEGG" id="ehx:EMIHUDRAFT_366181"/>
<feature type="region of interest" description="Disordered" evidence="1">
    <location>
        <begin position="214"/>
        <end position="322"/>
    </location>
</feature>
<dbReference type="InterPro" id="IPR050302">
    <property type="entry name" value="Rab_GAP_TBC_domain"/>
</dbReference>
<dbReference type="SUPFAM" id="SSF47923">
    <property type="entry name" value="Ypt/Rab-GAP domain of gyp1p"/>
    <property type="match status" value="2"/>
</dbReference>
<feature type="domain" description="Rab-GAP TBC" evidence="2">
    <location>
        <begin position="15"/>
        <end position="208"/>
    </location>
</feature>
<dbReference type="PANTHER" id="PTHR47219:SF20">
    <property type="entry name" value="TBC1 DOMAIN FAMILY MEMBER 2B"/>
    <property type="match status" value="1"/>
</dbReference>
<dbReference type="PaxDb" id="2903-EOD28624"/>
<keyword evidence="4" id="KW-1185">Reference proteome</keyword>
<dbReference type="RefSeq" id="XP_005781053.1">
    <property type="nucleotide sequence ID" value="XM_005780996.1"/>
</dbReference>
<dbReference type="GeneID" id="17274169"/>
<dbReference type="eggNOG" id="KOG2058">
    <property type="taxonomic scope" value="Eukaryota"/>
</dbReference>
<dbReference type="EnsemblProtists" id="EOD28624">
    <property type="protein sequence ID" value="EOD28624"/>
    <property type="gene ID" value="EMIHUDRAFT_366181"/>
</dbReference>
<dbReference type="OMA" id="QAPWIRA"/>
<dbReference type="PANTHER" id="PTHR47219">
    <property type="entry name" value="RAB GTPASE-ACTIVATING PROTEIN 1-LIKE"/>
    <property type="match status" value="1"/>
</dbReference>
<evidence type="ECO:0000313" key="4">
    <source>
        <dbReference type="Proteomes" id="UP000013827"/>
    </source>
</evidence>
<dbReference type="InterPro" id="IPR000195">
    <property type="entry name" value="Rab-GAP-TBC_dom"/>
</dbReference>
<dbReference type="EnsemblProtists" id="EOD37392">
    <property type="protein sequence ID" value="EOD37392"/>
    <property type="gene ID" value="EMIHUDRAFT_362134"/>
</dbReference>
<reference evidence="3" key="2">
    <citation type="submission" date="2024-10" db="UniProtKB">
        <authorList>
            <consortium name="EnsemblProtists"/>
        </authorList>
    </citation>
    <scope>IDENTIFICATION</scope>
</reference>
<dbReference type="GeneID" id="17282662"/>
<dbReference type="Proteomes" id="UP000013827">
    <property type="component" value="Unassembled WGS sequence"/>
</dbReference>
<feature type="compositionally biased region" description="Low complexity" evidence="1">
    <location>
        <begin position="246"/>
        <end position="270"/>
    </location>
</feature>
<dbReference type="GO" id="GO:0031267">
    <property type="term" value="F:small GTPase binding"/>
    <property type="evidence" value="ECO:0007669"/>
    <property type="project" value="TreeGrafter"/>
</dbReference>
<dbReference type="InterPro" id="IPR035969">
    <property type="entry name" value="Rab-GAP_TBC_sf"/>
</dbReference>
<dbReference type="GO" id="GO:0005096">
    <property type="term" value="F:GTPase activator activity"/>
    <property type="evidence" value="ECO:0007669"/>
    <property type="project" value="TreeGrafter"/>
</dbReference>
<reference evidence="4" key="1">
    <citation type="journal article" date="2013" name="Nature">
        <title>Pan genome of the phytoplankton Emiliania underpins its global distribution.</title>
        <authorList>
            <person name="Read B.A."/>
            <person name="Kegel J."/>
            <person name="Klute M.J."/>
            <person name="Kuo A."/>
            <person name="Lefebvre S.C."/>
            <person name="Maumus F."/>
            <person name="Mayer C."/>
            <person name="Miller J."/>
            <person name="Monier A."/>
            <person name="Salamov A."/>
            <person name="Young J."/>
            <person name="Aguilar M."/>
            <person name="Claverie J.M."/>
            <person name="Frickenhaus S."/>
            <person name="Gonzalez K."/>
            <person name="Herman E.K."/>
            <person name="Lin Y.C."/>
            <person name="Napier J."/>
            <person name="Ogata H."/>
            <person name="Sarno A.F."/>
            <person name="Shmutz J."/>
            <person name="Schroeder D."/>
            <person name="de Vargas C."/>
            <person name="Verret F."/>
            <person name="von Dassow P."/>
            <person name="Valentin K."/>
            <person name="Van de Peer Y."/>
            <person name="Wheeler G."/>
            <person name="Dacks J.B."/>
            <person name="Delwiche C.F."/>
            <person name="Dyhrman S.T."/>
            <person name="Glockner G."/>
            <person name="John U."/>
            <person name="Richards T."/>
            <person name="Worden A.Z."/>
            <person name="Zhang X."/>
            <person name="Grigoriev I.V."/>
            <person name="Allen A.E."/>
            <person name="Bidle K."/>
            <person name="Borodovsky M."/>
            <person name="Bowler C."/>
            <person name="Brownlee C."/>
            <person name="Cock J.M."/>
            <person name="Elias M."/>
            <person name="Gladyshev V.N."/>
            <person name="Groth M."/>
            <person name="Guda C."/>
            <person name="Hadaegh A."/>
            <person name="Iglesias-Rodriguez M.D."/>
            <person name="Jenkins J."/>
            <person name="Jones B.M."/>
            <person name="Lawson T."/>
            <person name="Leese F."/>
            <person name="Lindquist E."/>
            <person name="Lobanov A."/>
            <person name="Lomsadze A."/>
            <person name="Malik S.B."/>
            <person name="Marsh M.E."/>
            <person name="Mackinder L."/>
            <person name="Mock T."/>
            <person name="Mueller-Roeber B."/>
            <person name="Pagarete A."/>
            <person name="Parker M."/>
            <person name="Probert I."/>
            <person name="Quesneville H."/>
            <person name="Raines C."/>
            <person name="Rensing S.A."/>
            <person name="Riano-Pachon D.M."/>
            <person name="Richier S."/>
            <person name="Rokitta S."/>
            <person name="Shiraiwa Y."/>
            <person name="Soanes D.M."/>
            <person name="van der Giezen M."/>
            <person name="Wahlund T.M."/>
            <person name="Williams B."/>
            <person name="Wilson W."/>
            <person name="Wolfe G."/>
            <person name="Wurch L.L."/>
        </authorList>
    </citation>
    <scope>NUCLEOTIDE SEQUENCE</scope>
</reference>
<dbReference type="RefSeq" id="XP_005789821.1">
    <property type="nucleotide sequence ID" value="XM_005789764.1"/>
</dbReference>
<feature type="compositionally biased region" description="Basic residues" evidence="1">
    <location>
        <begin position="294"/>
        <end position="309"/>
    </location>
</feature>
<sequence>MLSVHDARRAARAGEVAALERPALWRRAARRAVRLRPGRYGERLRAAREGACPPSVAKQIEKDLHRTFGSVHVRGVRVPQAEALSSLRNVLLAYASHNPRVGYCQSMNFVAAVLLLVVDEETAFACLATVVERVLQGHFADDMAMSLVDGSVLRGLLSAKDPQLMRHLEEMQVAPSLVTAQWLLTCFVASAMPLSALLRVWDCLFLEAGRLRARSSRGDCTPPPPSPSPRREGREEGREGREGTRGRSSTATASAAAAGRARRSPSSSCSSRRHPSSSRTSSSRSSSSSPARATPRRPRRRVVQRRRAAGRSGSGEAPSCSG</sequence>
<dbReference type="KEGG" id="ehx:EMIHUDRAFT_362134"/>
<dbReference type="AlphaFoldDB" id="A0A0D3JYN9"/>
<evidence type="ECO:0000259" key="2">
    <source>
        <dbReference type="PROSITE" id="PS50086"/>
    </source>
</evidence>
<proteinExistence type="predicted"/>
<evidence type="ECO:0000256" key="1">
    <source>
        <dbReference type="SAM" id="MobiDB-lite"/>
    </source>
</evidence>
<name>A0A0D3JYN9_EMIH1</name>